<protein>
    <submittedName>
        <fullName evidence="1">Transposase</fullName>
    </submittedName>
</protein>
<organism evidence="1 2">
    <name type="scientific">candidate division KSB3 bacterium</name>
    <dbReference type="NCBI Taxonomy" id="2044937"/>
    <lineage>
        <taxon>Bacteria</taxon>
        <taxon>candidate division KSB3</taxon>
    </lineage>
</organism>
<dbReference type="Proteomes" id="UP000649604">
    <property type="component" value="Unassembled WGS sequence"/>
</dbReference>
<dbReference type="Gene3D" id="1.10.10.60">
    <property type="entry name" value="Homeodomain-like"/>
    <property type="match status" value="1"/>
</dbReference>
<dbReference type="InterPro" id="IPR009057">
    <property type="entry name" value="Homeodomain-like_sf"/>
</dbReference>
<name>A0A9D5JUG5_9BACT</name>
<comment type="caution">
    <text evidence="1">The sequence shown here is derived from an EMBL/GenBank/DDBJ whole genome shotgun (WGS) entry which is preliminary data.</text>
</comment>
<dbReference type="Pfam" id="PF13384">
    <property type="entry name" value="HTH_23"/>
    <property type="match status" value="1"/>
</dbReference>
<gene>
    <name evidence="1" type="ORF">GF339_07800</name>
</gene>
<dbReference type="SUPFAM" id="SSF46689">
    <property type="entry name" value="Homeodomain-like"/>
    <property type="match status" value="1"/>
</dbReference>
<dbReference type="EMBL" id="WJJP01000240">
    <property type="protein sequence ID" value="MBD3324473.1"/>
    <property type="molecule type" value="Genomic_DNA"/>
</dbReference>
<dbReference type="PANTHER" id="PTHR33293">
    <property type="entry name" value="INSERTION ELEMENT IS1 1 PROTEIN INSB-RELATED"/>
    <property type="match status" value="1"/>
</dbReference>
<evidence type="ECO:0000313" key="1">
    <source>
        <dbReference type="EMBL" id="MBD3324473.1"/>
    </source>
</evidence>
<proteinExistence type="predicted"/>
<dbReference type="InterPro" id="IPR051354">
    <property type="entry name" value="Transposase_27_IS1"/>
</dbReference>
<dbReference type="PANTHER" id="PTHR33293:SF1">
    <property type="entry name" value="INSERTION ELEMENT IS1 1 PROTEIN INSB-RELATED"/>
    <property type="match status" value="1"/>
</dbReference>
<evidence type="ECO:0000313" key="2">
    <source>
        <dbReference type="Proteomes" id="UP000649604"/>
    </source>
</evidence>
<reference evidence="1" key="1">
    <citation type="submission" date="2019-11" db="EMBL/GenBank/DDBJ databases">
        <title>Microbial mats filling the niche in hypersaline microbial mats.</title>
        <authorList>
            <person name="Wong H.L."/>
            <person name="Macleod F.I."/>
            <person name="White R.A. III"/>
            <person name="Burns B.P."/>
        </authorList>
    </citation>
    <scope>NUCLEOTIDE SEQUENCE</scope>
    <source>
        <strain evidence="1">Rbin_158</strain>
    </source>
</reference>
<accession>A0A9D5JUG5</accession>
<dbReference type="AlphaFoldDB" id="A0A9D5JUG5"/>
<sequence>MSATPLHQSRCRKCGSINIVRNGHNRSGSQQYLCKDCGASGVLHPKQGYSPERRAEILRAYQEYPSMRAISRRYGVSRKTLSTWIHNTPGLAKATPDASSKGRG</sequence>